<dbReference type="EMBL" id="CP041217">
    <property type="protein sequence ID" value="QDH20474.1"/>
    <property type="molecule type" value="Genomic_DNA"/>
</dbReference>
<gene>
    <name evidence="2" type="ORF">FFV09_06130</name>
</gene>
<feature type="compositionally biased region" description="Low complexity" evidence="1">
    <location>
        <begin position="83"/>
        <end position="98"/>
    </location>
</feature>
<dbReference type="KEGG" id="saca:FFV09_06130"/>
<evidence type="ECO:0008006" key="4">
    <source>
        <dbReference type="Google" id="ProtNLM"/>
    </source>
</evidence>
<evidence type="ECO:0000256" key="1">
    <source>
        <dbReference type="SAM" id="MobiDB-lite"/>
    </source>
</evidence>
<dbReference type="PANTHER" id="PTHR43544">
    <property type="entry name" value="SHORT-CHAIN DEHYDROGENASE/REDUCTASE"/>
    <property type="match status" value="1"/>
</dbReference>
<organism evidence="2 3">
    <name type="scientific">Saccharibacillus brassicae</name>
    <dbReference type="NCBI Taxonomy" id="2583377"/>
    <lineage>
        <taxon>Bacteria</taxon>
        <taxon>Bacillati</taxon>
        <taxon>Bacillota</taxon>
        <taxon>Bacilli</taxon>
        <taxon>Bacillales</taxon>
        <taxon>Paenibacillaceae</taxon>
        <taxon>Saccharibacillus</taxon>
    </lineage>
</organism>
<evidence type="ECO:0000313" key="2">
    <source>
        <dbReference type="EMBL" id="QDH20474.1"/>
    </source>
</evidence>
<dbReference type="InterPro" id="IPR036291">
    <property type="entry name" value="NAD(P)-bd_dom_sf"/>
</dbReference>
<feature type="region of interest" description="Disordered" evidence="1">
    <location>
        <begin position="291"/>
        <end position="326"/>
    </location>
</feature>
<feature type="region of interest" description="Disordered" evidence="1">
    <location>
        <begin position="29"/>
        <end position="237"/>
    </location>
</feature>
<dbReference type="AlphaFoldDB" id="A0A4Y6UTR5"/>
<evidence type="ECO:0000313" key="3">
    <source>
        <dbReference type="Proteomes" id="UP000316968"/>
    </source>
</evidence>
<dbReference type="GO" id="GO:0016491">
    <property type="term" value="F:oxidoreductase activity"/>
    <property type="evidence" value="ECO:0007669"/>
    <property type="project" value="TreeGrafter"/>
</dbReference>
<dbReference type="RefSeq" id="WP_141446976.1">
    <property type="nucleotide sequence ID" value="NZ_CP041217.1"/>
</dbReference>
<dbReference type="OrthoDB" id="2677429at2"/>
<sequence length="472" mass="48175">MDRTAWILNLREPFGAALGRELVSRGWNVIGGDPAPSEAGAERQPGTDNGNGTPGESAEQRAADDGWGGTIAPASEAPALPGSAVEVSSEASIEASTEASKEASTEASSEPPRSGWTHGSHIGENRDIPTGTGTSGLDDFEGSVAFGPETNARPKLGASDPAYAEEDERPAHGADPNASNAAGAFVAAETEPSAEQAPEAAHRLQYAERPPGGAERGAEAAPPAAAGSAAEPSAAVADTAQRLPEHGRLHVVPLDARQPGALGEAARLTAELSGRLDLLVLNAGEIAPGAAASPQPGLPQGGPDDAVAGASLPAAADSGAEETTDGRLGDYETYALTPLRAVERLLPLMEGADGLKRICFVSSREGSISAGEHAGPIGRAMAHTALHMQARLLFNDLRRDGYTFRLYDPGLMPKPAGDSHAGEASAASNAPMTSLPASIAEAARFAAGFFANPHANEDRIVLTGSRGEEWPF</sequence>
<keyword evidence="3" id="KW-1185">Reference proteome</keyword>
<dbReference type="PANTHER" id="PTHR43544:SF12">
    <property type="entry name" value="NAD(P)-BINDING ROSSMANN-FOLD SUPERFAMILY PROTEIN"/>
    <property type="match status" value="1"/>
</dbReference>
<dbReference type="Proteomes" id="UP000316968">
    <property type="component" value="Chromosome"/>
</dbReference>
<dbReference type="Gene3D" id="3.40.50.720">
    <property type="entry name" value="NAD(P)-binding Rossmann-like Domain"/>
    <property type="match status" value="1"/>
</dbReference>
<dbReference type="InterPro" id="IPR051468">
    <property type="entry name" value="Fungal_SecMetab_SDRs"/>
</dbReference>
<name>A0A4Y6UTR5_SACBS</name>
<proteinExistence type="predicted"/>
<reference evidence="2 3" key="1">
    <citation type="submission" date="2019-06" db="EMBL/GenBank/DDBJ databases">
        <title>Saccharibacillus brassicae sp. nov., an endophytic bacterium isolated from Chinese cabbage seeds (Brassica pekinensis).</title>
        <authorList>
            <person name="Jiang L."/>
            <person name="Lee J."/>
            <person name="Kim S.W."/>
        </authorList>
    </citation>
    <scope>NUCLEOTIDE SEQUENCE [LARGE SCALE GENOMIC DNA]</scope>
    <source>
        <strain evidence="3">KCTC 43072 / ATSA2</strain>
    </source>
</reference>
<accession>A0A4Y6UTR5</accession>
<protein>
    <recommendedName>
        <fullName evidence="4">SDR family NAD(P)-dependent oxidoreductase</fullName>
    </recommendedName>
</protein>
<dbReference type="GO" id="GO:0005737">
    <property type="term" value="C:cytoplasm"/>
    <property type="evidence" value="ECO:0007669"/>
    <property type="project" value="TreeGrafter"/>
</dbReference>
<feature type="compositionally biased region" description="Low complexity" evidence="1">
    <location>
        <begin position="207"/>
        <end position="235"/>
    </location>
</feature>
<dbReference type="SUPFAM" id="SSF51735">
    <property type="entry name" value="NAD(P)-binding Rossmann-fold domains"/>
    <property type="match status" value="1"/>
</dbReference>
<feature type="compositionally biased region" description="Low complexity" evidence="1">
    <location>
        <begin position="178"/>
        <end position="188"/>
    </location>
</feature>